<protein>
    <submittedName>
        <fullName evidence="1">TetR/AcrR family transcriptional regulator</fullName>
    </submittedName>
</protein>
<keyword evidence="2" id="KW-1185">Reference proteome</keyword>
<organism evidence="1 2">
    <name type="scientific">Levilactobacillus angrenensis</name>
    <dbReference type="NCBI Taxonomy" id="2486020"/>
    <lineage>
        <taxon>Bacteria</taxon>
        <taxon>Bacillati</taxon>
        <taxon>Bacillota</taxon>
        <taxon>Bacilli</taxon>
        <taxon>Lactobacillales</taxon>
        <taxon>Lactobacillaceae</taxon>
        <taxon>Levilactobacillus</taxon>
    </lineage>
</organism>
<reference evidence="2" key="1">
    <citation type="journal article" date="2019" name="Int. J. Syst. Evol. Microbiol.">
        <title>The Global Catalogue of Microorganisms (GCM) 10K type strain sequencing project: providing services to taxonomists for standard genome sequencing and annotation.</title>
        <authorList>
            <consortium name="The Broad Institute Genomics Platform"/>
            <consortium name="The Broad Institute Genome Sequencing Center for Infectious Disease"/>
            <person name="Wu L."/>
            <person name="Ma J."/>
        </authorList>
    </citation>
    <scope>NUCLEOTIDE SEQUENCE [LARGE SCALE GENOMIC DNA]</scope>
    <source>
        <strain evidence="2">CCM 8893</strain>
    </source>
</reference>
<dbReference type="InterPro" id="IPR050624">
    <property type="entry name" value="HTH-type_Tx_Regulator"/>
</dbReference>
<gene>
    <name evidence="1" type="ORF">ACFP1M_06605</name>
</gene>
<dbReference type="SUPFAM" id="SSF46689">
    <property type="entry name" value="Homeodomain-like"/>
    <property type="match status" value="1"/>
</dbReference>
<dbReference type="Proteomes" id="UP001596258">
    <property type="component" value="Unassembled WGS sequence"/>
</dbReference>
<dbReference type="InterPro" id="IPR009057">
    <property type="entry name" value="Homeodomain-like_sf"/>
</dbReference>
<comment type="caution">
    <text evidence="1">The sequence shown here is derived from an EMBL/GenBank/DDBJ whole genome shotgun (WGS) entry which is preliminary data.</text>
</comment>
<dbReference type="EMBL" id="JBHSSO010000037">
    <property type="protein sequence ID" value="MFC6289853.1"/>
    <property type="molecule type" value="Genomic_DNA"/>
</dbReference>
<dbReference type="PANTHER" id="PTHR43479">
    <property type="entry name" value="ACREF/ENVCD OPERON REPRESSOR-RELATED"/>
    <property type="match status" value="1"/>
</dbReference>
<proteinExistence type="predicted"/>
<name>A0ABW1UAZ7_9LACO</name>
<sequence length="176" mass="19941">MDRRTRKTQIAIRTALITQLKTRPLTKIRVATIIDQADISRSTFYLHYDDIYDCYNHMVAEAIDGLLAALTKTYPADSTASFEDLATASIHYVVTHRDLFSLITQSNNPRPLTQLKAQLVTKVLTFEHLSRENPQDYYDVVCSVNGVIGVLTEWLDRGNISQAELIVIVTNIISRI</sequence>
<dbReference type="PANTHER" id="PTHR43479:SF7">
    <property type="entry name" value="TETR-FAMILY TRANSCRIPTIONAL REGULATOR"/>
    <property type="match status" value="1"/>
</dbReference>
<dbReference type="Gene3D" id="1.10.357.10">
    <property type="entry name" value="Tetracycline Repressor, domain 2"/>
    <property type="match status" value="1"/>
</dbReference>
<evidence type="ECO:0000313" key="2">
    <source>
        <dbReference type="Proteomes" id="UP001596258"/>
    </source>
</evidence>
<evidence type="ECO:0000313" key="1">
    <source>
        <dbReference type="EMBL" id="MFC6289853.1"/>
    </source>
</evidence>
<dbReference type="RefSeq" id="WP_125577976.1">
    <property type="nucleotide sequence ID" value="NZ_JBHSSO010000037.1"/>
</dbReference>
<accession>A0ABW1UAZ7</accession>